<accession>A0A6J7D5G6</accession>
<dbReference type="InterPro" id="IPR052513">
    <property type="entry name" value="Thioester_dehydratase-like"/>
</dbReference>
<organism evidence="2">
    <name type="scientific">freshwater metagenome</name>
    <dbReference type="NCBI Taxonomy" id="449393"/>
    <lineage>
        <taxon>unclassified sequences</taxon>
        <taxon>metagenomes</taxon>
        <taxon>ecological metagenomes</taxon>
    </lineage>
</organism>
<dbReference type="PANTHER" id="PTHR34075">
    <property type="entry name" value="BLR3430 PROTEIN"/>
    <property type="match status" value="1"/>
</dbReference>
<gene>
    <name evidence="2" type="ORF">UFOPK3423_00404</name>
</gene>
<dbReference type="InterPro" id="IPR012340">
    <property type="entry name" value="NA-bd_OB-fold"/>
</dbReference>
<evidence type="ECO:0000259" key="1">
    <source>
        <dbReference type="Pfam" id="PF01796"/>
    </source>
</evidence>
<proteinExistence type="predicted"/>
<dbReference type="AlphaFoldDB" id="A0A6J7D5G6"/>
<dbReference type="Gene3D" id="6.10.30.10">
    <property type="match status" value="1"/>
</dbReference>
<dbReference type="PANTHER" id="PTHR34075:SF4">
    <property type="entry name" value="DUF35 DOMAIN-CONTAINING PROTEIN"/>
    <property type="match status" value="1"/>
</dbReference>
<protein>
    <submittedName>
        <fullName evidence="2">Unannotated protein</fullName>
    </submittedName>
</protein>
<name>A0A6J7D5G6_9ZZZZ</name>
<dbReference type="InterPro" id="IPR002878">
    <property type="entry name" value="ChsH2_C"/>
</dbReference>
<dbReference type="SUPFAM" id="SSF50249">
    <property type="entry name" value="Nucleic acid-binding proteins"/>
    <property type="match status" value="1"/>
</dbReference>
<reference evidence="2" key="1">
    <citation type="submission" date="2020-05" db="EMBL/GenBank/DDBJ databases">
        <authorList>
            <person name="Chiriac C."/>
            <person name="Salcher M."/>
            <person name="Ghai R."/>
            <person name="Kavagutti S V."/>
        </authorList>
    </citation>
    <scope>NUCLEOTIDE SEQUENCE</scope>
</reference>
<feature type="domain" description="ChsH2 C-terminal OB-fold" evidence="1">
    <location>
        <begin position="70"/>
        <end position="140"/>
    </location>
</feature>
<dbReference type="EMBL" id="CAFBLQ010000029">
    <property type="protein sequence ID" value="CAB4864234.1"/>
    <property type="molecule type" value="Genomic_DNA"/>
</dbReference>
<sequence length="157" mass="17429">MNPKTGSDPWIVEQHWDLTYTHTADPVTATFLRTLRDEGRVLGIRCPVCERVLAPPRPICDRDFCETEGWVDLAMTGTLELFTIMYLAIDGLPDPPYVLAYVKPDGADTAIGGFLEGVDLSSTESALAQLEIGAPVTIELREERQGRITDLYFRLAS</sequence>
<evidence type="ECO:0000313" key="2">
    <source>
        <dbReference type="EMBL" id="CAB4864234.1"/>
    </source>
</evidence>
<dbReference type="Pfam" id="PF01796">
    <property type="entry name" value="OB_ChsH2_C"/>
    <property type="match status" value="1"/>
</dbReference>